<organism evidence="2 3">
    <name type="scientific">Edhazardia aedis (strain USNM 41457)</name>
    <name type="common">Microsporidian parasite</name>
    <dbReference type="NCBI Taxonomy" id="1003232"/>
    <lineage>
        <taxon>Eukaryota</taxon>
        <taxon>Fungi</taxon>
        <taxon>Fungi incertae sedis</taxon>
        <taxon>Microsporidia</taxon>
        <taxon>Edhazardia</taxon>
    </lineage>
</organism>
<dbReference type="AlphaFoldDB" id="J9DJQ3"/>
<accession>J9DJQ3</accession>
<dbReference type="EMBL" id="AFBI03000053">
    <property type="protein sequence ID" value="EJW02855.1"/>
    <property type="molecule type" value="Genomic_DNA"/>
</dbReference>
<name>J9DJQ3_EDHAE</name>
<reference evidence="2 3" key="1">
    <citation type="submission" date="2011-08" db="EMBL/GenBank/DDBJ databases">
        <authorList>
            <person name="Liu Z.J."/>
            <person name="Shi F.L."/>
            <person name="Lu J.Q."/>
            <person name="Li M."/>
            <person name="Wang Z.L."/>
        </authorList>
    </citation>
    <scope>NUCLEOTIDE SEQUENCE [LARGE SCALE GENOMIC DNA]</scope>
    <source>
        <strain evidence="2 3">USNM 41457</strain>
    </source>
</reference>
<dbReference type="VEuPathDB" id="MicrosporidiaDB:EDEG_02735"/>
<comment type="caution">
    <text evidence="2">The sequence shown here is derived from an EMBL/GenBank/DDBJ whole genome shotgun (WGS) entry which is preliminary data.</text>
</comment>
<sequence>MAHKTDMGNLFSDIKNFISTEDFQYYLWISLITLVCSILIIYLSYIYIQKRKLSHYKRKTEYLLKQLNITTDRKNYLEQIIKHQKDIEKRIPVDRYDKRIFKLSSQYKCLHENAWLYALRMTFWHFVIAQIAIDAKKTFQAEKFQMFLKKLAIFKNNLLTSIHGCTRANHYYQNKYNSSLYLFKEMISIIDECVQSISTNTQLGAEEKIKSTIDEINSNYEDMMKIVSDPNKVQTFEEIELLNIKNFDEMQNSAVKYFDLIEKIKN</sequence>
<keyword evidence="1" id="KW-0812">Transmembrane</keyword>
<keyword evidence="1" id="KW-1133">Transmembrane helix</keyword>
<keyword evidence="3" id="KW-1185">Reference proteome</keyword>
<gene>
    <name evidence="2" type="ORF">EDEG_02735</name>
</gene>
<feature type="transmembrane region" description="Helical" evidence="1">
    <location>
        <begin position="25"/>
        <end position="48"/>
    </location>
</feature>
<evidence type="ECO:0000313" key="2">
    <source>
        <dbReference type="EMBL" id="EJW02855.1"/>
    </source>
</evidence>
<evidence type="ECO:0000313" key="3">
    <source>
        <dbReference type="Proteomes" id="UP000003163"/>
    </source>
</evidence>
<proteinExistence type="predicted"/>
<dbReference type="InParanoid" id="J9DJQ3"/>
<dbReference type="HOGENOM" id="CLU_1045945_0_0_1"/>
<evidence type="ECO:0000256" key="1">
    <source>
        <dbReference type="SAM" id="Phobius"/>
    </source>
</evidence>
<keyword evidence="1" id="KW-0472">Membrane</keyword>
<reference evidence="3" key="2">
    <citation type="submission" date="2015-07" db="EMBL/GenBank/DDBJ databases">
        <title>Contrasting host-pathogen interactions and genome evolution in two generalist and specialist microsporidian pathogens of mosquitoes.</title>
        <authorList>
            <consortium name="The Broad Institute Genomics Platform"/>
            <consortium name="The Broad Institute Genome Sequencing Center for Infectious Disease"/>
            <person name="Cuomo C.A."/>
            <person name="Sanscrainte N.D."/>
            <person name="Goldberg J.M."/>
            <person name="Heiman D."/>
            <person name="Young S."/>
            <person name="Zeng Q."/>
            <person name="Becnel J.J."/>
            <person name="Birren B.W."/>
        </authorList>
    </citation>
    <scope>NUCLEOTIDE SEQUENCE [LARGE SCALE GENOMIC DNA]</scope>
    <source>
        <strain evidence="3">USNM 41457</strain>
    </source>
</reference>
<protein>
    <submittedName>
        <fullName evidence="2">Uncharacterized protein</fullName>
    </submittedName>
</protein>
<dbReference type="Proteomes" id="UP000003163">
    <property type="component" value="Unassembled WGS sequence"/>
</dbReference>